<dbReference type="Proteomes" id="UP000003295">
    <property type="component" value="Unassembled WGS sequence"/>
</dbReference>
<dbReference type="AlphaFoldDB" id="C4FB83"/>
<dbReference type="HOGENOM" id="CLU_2698264_0_0_11"/>
<name>C4FB83_9ACTN</name>
<protein>
    <recommendedName>
        <fullName evidence="1">SRCR domain-containing protein</fullName>
    </recommendedName>
</protein>
<proteinExistence type="predicted"/>
<sequence length="73" mass="8411">MRMGTCLLCGGGAVSYMRYMRLVYGKCSNRFRVRLRGRGQFAWGTACGAPGVCMREMARPIWWDWDVTAWHES</sequence>
<organism evidence="2 3">
    <name type="scientific">Collinsella intestinalis DSM 13280</name>
    <dbReference type="NCBI Taxonomy" id="521003"/>
    <lineage>
        <taxon>Bacteria</taxon>
        <taxon>Bacillati</taxon>
        <taxon>Actinomycetota</taxon>
        <taxon>Coriobacteriia</taxon>
        <taxon>Coriobacteriales</taxon>
        <taxon>Coriobacteriaceae</taxon>
        <taxon>Collinsella</taxon>
    </lineage>
</organism>
<dbReference type="InterPro" id="IPR001190">
    <property type="entry name" value="SRCR"/>
</dbReference>
<gene>
    <name evidence="2" type="ORF">COLINT_03336</name>
</gene>
<dbReference type="GO" id="GO:0016020">
    <property type="term" value="C:membrane"/>
    <property type="evidence" value="ECO:0007669"/>
    <property type="project" value="InterPro"/>
</dbReference>
<accession>C4FB83</accession>
<evidence type="ECO:0000259" key="1">
    <source>
        <dbReference type="PROSITE" id="PS50287"/>
    </source>
</evidence>
<feature type="domain" description="SRCR" evidence="1">
    <location>
        <begin position="20"/>
        <end position="47"/>
    </location>
</feature>
<dbReference type="EMBL" id="ABXH02000031">
    <property type="protein sequence ID" value="EEP43928.1"/>
    <property type="molecule type" value="Genomic_DNA"/>
</dbReference>
<reference evidence="2 3" key="1">
    <citation type="submission" date="2009-04" db="EMBL/GenBank/DDBJ databases">
        <authorList>
            <person name="Weinstock G."/>
            <person name="Sodergren E."/>
            <person name="Clifton S."/>
            <person name="Fulton L."/>
            <person name="Fulton B."/>
            <person name="Courtney L."/>
            <person name="Fronick C."/>
            <person name="Harrison M."/>
            <person name="Strong C."/>
            <person name="Farmer C."/>
            <person name="Delahaunty K."/>
            <person name="Markovic C."/>
            <person name="Hall O."/>
            <person name="Minx P."/>
            <person name="Tomlinson C."/>
            <person name="Mitreva M."/>
            <person name="Nelson J."/>
            <person name="Hou S."/>
            <person name="Wollam A."/>
            <person name="Pepin K.H."/>
            <person name="Johnson M."/>
            <person name="Bhonagiri V."/>
            <person name="Nash W.E."/>
            <person name="Warren W."/>
            <person name="Chinwalla A."/>
            <person name="Mardis E.R."/>
            <person name="Wilson R.K."/>
        </authorList>
    </citation>
    <scope>NUCLEOTIDE SEQUENCE [LARGE SCALE GENOMIC DNA]</scope>
    <source>
        <strain evidence="2 3">DSM 13280</strain>
    </source>
</reference>
<dbReference type="STRING" id="521003.COLINT_03336"/>
<evidence type="ECO:0000313" key="3">
    <source>
        <dbReference type="Proteomes" id="UP000003295"/>
    </source>
</evidence>
<comment type="caution">
    <text evidence="2">The sequence shown here is derived from an EMBL/GenBank/DDBJ whole genome shotgun (WGS) entry which is preliminary data.</text>
</comment>
<dbReference type="PROSITE" id="PS50287">
    <property type="entry name" value="SRCR_2"/>
    <property type="match status" value="1"/>
</dbReference>
<evidence type="ECO:0000313" key="2">
    <source>
        <dbReference type="EMBL" id="EEP43928.1"/>
    </source>
</evidence>